<evidence type="ECO:0000313" key="1">
    <source>
        <dbReference type="EMBL" id="KAJ3657924.1"/>
    </source>
</evidence>
<dbReference type="EMBL" id="JALNTZ010000003">
    <property type="protein sequence ID" value="KAJ3657924.1"/>
    <property type="molecule type" value="Genomic_DNA"/>
</dbReference>
<gene>
    <name evidence="1" type="ORF">Zmor_009700</name>
</gene>
<reference evidence="1" key="1">
    <citation type="journal article" date="2023" name="G3 (Bethesda)">
        <title>Whole genome assemblies of Zophobas morio and Tenebrio molitor.</title>
        <authorList>
            <person name="Kaur S."/>
            <person name="Stinson S.A."/>
            <person name="diCenzo G.C."/>
        </authorList>
    </citation>
    <scope>NUCLEOTIDE SEQUENCE</scope>
    <source>
        <strain evidence="1">QUZm001</strain>
    </source>
</reference>
<proteinExistence type="predicted"/>
<accession>A0AA38MJ33</accession>
<comment type="caution">
    <text evidence="1">The sequence shown here is derived from an EMBL/GenBank/DDBJ whole genome shotgun (WGS) entry which is preliminary data.</text>
</comment>
<evidence type="ECO:0000313" key="2">
    <source>
        <dbReference type="Proteomes" id="UP001168821"/>
    </source>
</evidence>
<keyword evidence="2" id="KW-1185">Reference proteome</keyword>
<organism evidence="1 2">
    <name type="scientific">Zophobas morio</name>
    <dbReference type="NCBI Taxonomy" id="2755281"/>
    <lineage>
        <taxon>Eukaryota</taxon>
        <taxon>Metazoa</taxon>
        <taxon>Ecdysozoa</taxon>
        <taxon>Arthropoda</taxon>
        <taxon>Hexapoda</taxon>
        <taxon>Insecta</taxon>
        <taxon>Pterygota</taxon>
        <taxon>Neoptera</taxon>
        <taxon>Endopterygota</taxon>
        <taxon>Coleoptera</taxon>
        <taxon>Polyphaga</taxon>
        <taxon>Cucujiformia</taxon>
        <taxon>Tenebrionidae</taxon>
        <taxon>Zophobas</taxon>
    </lineage>
</organism>
<protein>
    <submittedName>
        <fullName evidence="1">Uncharacterized protein</fullName>
    </submittedName>
</protein>
<dbReference type="AlphaFoldDB" id="A0AA38MJ33"/>
<sequence length="96" mass="10794">MCLELCKFGAKREELLKRSYNAPSSSWVDCLGGASRGRGEQVVGGITKCREELNGYGQEFWINISGKRRKTRLMSEAEFGNTVERIDVDTTLAWTT</sequence>
<dbReference type="Proteomes" id="UP001168821">
    <property type="component" value="Unassembled WGS sequence"/>
</dbReference>
<name>A0AA38MJ33_9CUCU</name>